<keyword evidence="8 10" id="KW-0503">Monooxygenase</keyword>
<comment type="cofactor">
    <cofactor evidence="1 9">
        <name>heme</name>
        <dbReference type="ChEBI" id="CHEBI:30413"/>
    </cofactor>
</comment>
<dbReference type="PRINTS" id="PR00465">
    <property type="entry name" value="EP450IV"/>
</dbReference>
<comment type="caution">
    <text evidence="12">The sequence shown here is derived from an EMBL/GenBank/DDBJ whole genome shotgun (WGS) entry which is preliminary data.</text>
</comment>
<evidence type="ECO:0000256" key="5">
    <source>
        <dbReference type="ARBA" id="ARBA00022723"/>
    </source>
</evidence>
<gene>
    <name evidence="12" type="ORF">BJ875DRAFT_221383</name>
</gene>
<evidence type="ECO:0000256" key="1">
    <source>
        <dbReference type="ARBA" id="ARBA00001971"/>
    </source>
</evidence>
<keyword evidence="4 9" id="KW-0349">Heme</keyword>
<keyword evidence="6 10" id="KW-0560">Oxidoreductase</keyword>
<dbReference type="SUPFAM" id="SSF48264">
    <property type="entry name" value="Cytochrome P450"/>
    <property type="match status" value="1"/>
</dbReference>
<evidence type="ECO:0000256" key="2">
    <source>
        <dbReference type="ARBA" id="ARBA00005179"/>
    </source>
</evidence>
<evidence type="ECO:0000256" key="3">
    <source>
        <dbReference type="ARBA" id="ARBA00010617"/>
    </source>
</evidence>
<keyword evidence="7 9" id="KW-0408">Iron</keyword>
<comment type="pathway">
    <text evidence="2">Secondary metabolite biosynthesis.</text>
</comment>
<dbReference type="PANTHER" id="PTHR24305:SF175">
    <property type="entry name" value="CYTOCHROME P450 MONOOXYGENASE PKFB"/>
    <property type="match status" value="1"/>
</dbReference>
<dbReference type="AlphaFoldDB" id="A0A9P8C9W4"/>
<keyword evidence="11" id="KW-0472">Membrane</keyword>
<dbReference type="InterPro" id="IPR036396">
    <property type="entry name" value="Cyt_P450_sf"/>
</dbReference>
<dbReference type="PRINTS" id="PR00385">
    <property type="entry name" value="P450"/>
</dbReference>
<dbReference type="Proteomes" id="UP000824998">
    <property type="component" value="Unassembled WGS sequence"/>
</dbReference>
<evidence type="ECO:0000256" key="7">
    <source>
        <dbReference type="ARBA" id="ARBA00023004"/>
    </source>
</evidence>
<evidence type="ECO:0000256" key="4">
    <source>
        <dbReference type="ARBA" id="ARBA00022617"/>
    </source>
</evidence>
<dbReference type="InterPro" id="IPR017972">
    <property type="entry name" value="Cyt_P450_CS"/>
</dbReference>
<sequence length="507" mass="57914">MNALSIRNILTAKNLLLGLGVVISTLVAVHVFRTWWRLRHIPGPFLASITNLPRVFWVKTKHAQLIHQDVHRKYGEIVRTGPNMVMFENPKAIPIVHVMRRGTIKAPFYDIFKSWTPDGGRVTVFNATNEETLKKIKSPVAPLFSATNAVAFEGLVDEVLECFERNVNKRFLDNGGPIFDLAKWAQYYAFDVMGTLTFSKRYSFLDDGEDVGGMLGAIYTYMESAAPLTQIPWADRLLFKNWIAHAIRRVPSLKILTFVSNTIKEREAQVAEGKERREKPDFLRKYMEVAGKHPELPPSIVSNWTFTNVIAGSDSVGSTITTIMFHLLQNTSTLQKLHTELSSANLTLPYAKLNETQTLPYLDACMWEALRLHPAFALLFERVVPEGGITVLGHYLPAGTWVGGNPYVVNRHKETFGADSEFWRPERWLEGDERHNYTLQQSTLTFGAGRRICIGRHIGILEVKKMISFLILNYDIHMIDPKPLETQNWWLFRQEGFYVRIEKRANP</sequence>
<dbReference type="InterPro" id="IPR002403">
    <property type="entry name" value="Cyt_P450_E_grp-IV"/>
</dbReference>
<dbReference type="PANTHER" id="PTHR24305">
    <property type="entry name" value="CYTOCHROME P450"/>
    <property type="match status" value="1"/>
</dbReference>
<feature type="transmembrane region" description="Helical" evidence="11">
    <location>
        <begin position="15"/>
        <end position="36"/>
    </location>
</feature>
<organism evidence="12 13">
    <name type="scientific">Amylocarpus encephaloides</name>
    <dbReference type="NCBI Taxonomy" id="45428"/>
    <lineage>
        <taxon>Eukaryota</taxon>
        <taxon>Fungi</taxon>
        <taxon>Dikarya</taxon>
        <taxon>Ascomycota</taxon>
        <taxon>Pezizomycotina</taxon>
        <taxon>Leotiomycetes</taxon>
        <taxon>Helotiales</taxon>
        <taxon>Helotiales incertae sedis</taxon>
        <taxon>Amylocarpus</taxon>
    </lineage>
</organism>
<keyword evidence="11" id="KW-1133">Transmembrane helix</keyword>
<protein>
    <submittedName>
        <fullName evidence="12">Benzoate 4-monooxygenase cytochrome P450</fullName>
    </submittedName>
</protein>
<name>A0A9P8C9W4_9HELO</name>
<feature type="binding site" description="axial binding residue" evidence="9">
    <location>
        <position position="453"/>
    </location>
    <ligand>
        <name>heme</name>
        <dbReference type="ChEBI" id="CHEBI:30413"/>
    </ligand>
    <ligandPart>
        <name>Fe</name>
        <dbReference type="ChEBI" id="CHEBI:18248"/>
    </ligandPart>
</feature>
<evidence type="ECO:0000313" key="12">
    <source>
        <dbReference type="EMBL" id="KAG9239278.1"/>
    </source>
</evidence>
<keyword evidence="5 9" id="KW-0479">Metal-binding</keyword>
<evidence type="ECO:0000256" key="6">
    <source>
        <dbReference type="ARBA" id="ARBA00023002"/>
    </source>
</evidence>
<reference evidence="12" key="1">
    <citation type="journal article" date="2021" name="IMA Fungus">
        <title>Genomic characterization of three marine fungi, including Emericellopsis atlantica sp. nov. with signatures of a generalist lifestyle and marine biomass degradation.</title>
        <authorList>
            <person name="Hagestad O.C."/>
            <person name="Hou L."/>
            <person name="Andersen J.H."/>
            <person name="Hansen E.H."/>
            <person name="Altermark B."/>
            <person name="Li C."/>
            <person name="Kuhnert E."/>
            <person name="Cox R.J."/>
            <person name="Crous P.W."/>
            <person name="Spatafora J.W."/>
            <person name="Lail K."/>
            <person name="Amirebrahimi M."/>
            <person name="Lipzen A."/>
            <person name="Pangilinan J."/>
            <person name="Andreopoulos W."/>
            <person name="Hayes R.D."/>
            <person name="Ng V."/>
            <person name="Grigoriev I.V."/>
            <person name="Jackson S.A."/>
            <person name="Sutton T.D.S."/>
            <person name="Dobson A.D.W."/>
            <person name="Rama T."/>
        </authorList>
    </citation>
    <scope>NUCLEOTIDE SEQUENCE</scope>
    <source>
        <strain evidence="12">TRa018bII</strain>
    </source>
</reference>
<keyword evidence="11" id="KW-0812">Transmembrane</keyword>
<evidence type="ECO:0000256" key="10">
    <source>
        <dbReference type="RuleBase" id="RU000461"/>
    </source>
</evidence>
<dbReference type="InterPro" id="IPR001128">
    <property type="entry name" value="Cyt_P450"/>
</dbReference>
<dbReference type="CDD" id="cd11060">
    <property type="entry name" value="CYP57A1-like"/>
    <property type="match status" value="1"/>
</dbReference>
<dbReference type="GO" id="GO:0016705">
    <property type="term" value="F:oxidoreductase activity, acting on paired donors, with incorporation or reduction of molecular oxygen"/>
    <property type="evidence" value="ECO:0007669"/>
    <property type="project" value="InterPro"/>
</dbReference>
<dbReference type="Pfam" id="PF00067">
    <property type="entry name" value="p450"/>
    <property type="match status" value="1"/>
</dbReference>
<dbReference type="GO" id="GO:0005506">
    <property type="term" value="F:iron ion binding"/>
    <property type="evidence" value="ECO:0007669"/>
    <property type="project" value="InterPro"/>
</dbReference>
<evidence type="ECO:0000313" key="13">
    <source>
        <dbReference type="Proteomes" id="UP000824998"/>
    </source>
</evidence>
<proteinExistence type="inferred from homology"/>
<dbReference type="InterPro" id="IPR050121">
    <property type="entry name" value="Cytochrome_P450_monoxygenase"/>
</dbReference>
<evidence type="ECO:0000256" key="8">
    <source>
        <dbReference type="ARBA" id="ARBA00023033"/>
    </source>
</evidence>
<dbReference type="EMBL" id="MU251360">
    <property type="protein sequence ID" value="KAG9239278.1"/>
    <property type="molecule type" value="Genomic_DNA"/>
</dbReference>
<dbReference type="OrthoDB" id="3934656at2759"/>
<dbReference type="GO" id="GO:0004497">
    <property type="term" value="F:monooxygenase activity"/>
    <property type="evidence" value="ECO:0007669"/>
    <property type="project" value="UniProtKB-KW"/>
</dbReference>
<accession>A0A9P8C9W4</accession>
<evidence type="ECO:0000256" key="9">
    <source>
        <dbReference type="PIRSR" id="PIRSR602403-1"/>
    </source>
</evidence>
<dbReference type="PROSITE" id="PS00086">
    <property type="entry name" value="CYTOCHROME_P450"/>
    <property type="match status" value="1"/>
</dbReference>
<comment type="similarity">
    <text evidence="3 10">Belongs to the cytochrome P450 family.</text>
</comment>
<dbReference type="Gene3D" id="1.10.630.10">
    <property type="entry name" value="Cytochrome P450"/>
    <property type="match status" value="1"/>
</dbReference>
<keyword evidence="13" id="KW-1185">Reference proteome</keyword>
<evidence type="ECO:0000256" key="11">
    <source>
        <dbReference type="SAM" id="Phobius"/>
    </source>
</evidence>
<dbReference type="GO" id="GO:0020037">
    <property type="term" value="F:heme binding"/>
    <property type="evidence" value="ECO:0007669"/>
    <property type="project" value="InterPro"/>
</dbReference>